<dbReference type="KEGG" id="kse:Ksed_10640"/>
<keyword evidence="2" id="KW-1185">Reference proteome</keyword>
<proteinExistence type="predicted"/>
<sequence>MATSPVMDLLTRALVDDAAIFPPGLSPVPNAVAQHLAWRRSPLGERLGPLLLSPDAIASLPGVLDELGGRGPGAGEVLPVGIAARPGTSLNEIDEAVATLRELGDAVRLETIELGAQHGWQAAARHGVDVALELPRDPADQVEHLDALEARHADTRHVVAKWRTQASPAGPIPTPDELAAFITACVGRSLPFKLTGGLHHAVARTAPAQSGEGTEEMHGALNVAHATHLALCGAPASEVAAALAERDERTVAAAVSGLEEGEARALRAAWVSFGCCGVTDPLGEAAELGLLDPADLALHPAPDSEESR</sequence>
<evidence type="ECO:0000313" key="2">
    <source>
        <dbReference type="Proteomes" id="UP000006666"/>
    </source>
</evidence>
<dbReference type="HOGENOM" id="CLU_058236_0_0_11"/>
<protein>
    <submittedName>
        <fullName evidence="1">Uncharacterized protein</fullName>
    </submittedName>
</protein>
<accession>C7NGK0</accession>
<organism evidence="1 2">
    <name type="scientific">Kytococcus sedentarius (strain ATCC 14392 / DSM 20547 / JCM 11482 / CCUG 33030 / NBRC 15357 / NCTC 11040 / CCM 314 / 541)</name>
    <name type="common">Micrococcus sedentarius</name>
    <dbReference type="NCBI Taxonomy" id="478801"/>
    <lineage>
        <taxon>Bacteria</taxon>
        <taxon>Bacillati</taxon>
        <taxon>Actinomycetota</taxon>
        <taxon>Actinomycetes</taxon>
        <taxon>Micrococcales</taxon>
        <taxon>Kytococcaceae</taxon>
        <taxon>Kytococcus</taxon>
    </lineage>
</organism>
<reference evidence="1 2" key="1">
    <citation type="journal article" date="2009" name="Stand. Genomic Sci.">
        <title>Complete genome sequence of Kytococcus sedentarius type strain (541).</title>
        <authorList>
            <person name="Sims D."/>
            <person name="Brettin T."/>
            <person name="Detter J.C."/>
            <person name="Han C."/>
            <person name="Lapidus A."/>
            <person name="Copeland A."/>
            <person name="Glavina Del Rio T."/>
            <person name="Nolan M."/>
            <person name="Chen F."/>
            <person name="Lucas S."/>
            <person name="Tice H."/>
            <person name="Cheng J.F."/>
            <person name="Bruce D."/>
            <person name="Goodwin L."/>
            <person name="Pitluck S."/>
            <person name="Ovchinnikova G."/>
            <person name="Pati A."/>
            <person name="Ivanova N."/>
            <person name="Mavrommatis K."/>
            <person name="Chen A."/>
            <person name="Palaniappan K."/>
            <person name="D'haeseleer P."/>
            <person name="Chain P."/>
            <person name="Bristow J."/>
            <person name="Eisen J.A."/>
            <person name="Markowitz V."/>
            <person name="Hugenholtz P."/>
            <person name="Schneider S."/>
            <person name="Goker M."/>
            <person name="Pukall R."/>
            <person name="Kyrpides N.C."/>
            <person name="Klenk H.P."/>
        </authorList>
    </citation>
    <scope>NUCLEOTIDE SEQUENCE [LARGE SCALE GENOMIC DNA]</scope>
    <source>
        <strain evidence="2">ATCC 14392 / DSM 20547 / JCM 11482 / CCUG 33030 / NBRC 15357 / NCTC 11040 / CCM 314 / 541</strain>
    </source>
</reference>
<dbReference type="eggNOG" id="COG0124">
    <property type="taxonomic scope" value="Bacteria"/>
</dbReference>
<dbReference type="RefSeq" id="WP_015779053.1">
    <property type="nucleotide sequence ID" value="NC_013169.1"/>
</dbReference>
<dbReference type="EMBL" id="CP001686">
    <property type="protein sequence ID" value="ACV06108.1"/>
    <property type="molecule type" value="Genomic_DNA"/>
</dbReference>
<dbReference type="AlphaFoldDB" id="C7NGK0"/>
<gene>
    <name evidence="1" type="ordered locus">Ksed_10640</name>
</gene>
<name>C7NGK0_KYTSD</name>
<dbReference type="STRING" id="478801.Ksed_10640"/>
<evidence type="ECO:0000313" key="1">
    <source>
        <dbReference type="EMBL" id="ACV06108.1"/>
    </source>
</evidence>
<dbReference type="Proteomes" id="UP000006666">
    <property type="component" value="Chromosome"/>
</dbReference>